<dbReference type="PANTHER" id="PTHR10900">
    <property type="entry name" value="PERIOSTIN-RELATED"/>
    <property type="match status" value="1"/>
</dbReference>
<dbReference type="Pfam" id="PF02469">
    <property type="entry name" value="Fasciclin"/>
    <property type="match status" value="2"/>
</dbReference>
<feature type="domain" description="FAS1" evidence="2">
    <location>
        <begin position="170"/>
        <end position="301"/>
    </location>
</feature>
<dbReference type="Proteomes" id="UP000184330">
    <property type="component" value="Unassembled WGS sequence"/>
</dbReference>
<dbReference type="InterPro" id="IPR036378">
    <property type="entry name" value="FAS1_dom_sf"/>
</dbReference>
<protein>
    <submittedName>
        <fullName evidence="3">Related to TGF beta induced protein ig-h3</fullName>
    </submittedName>
</protein>
<name>A0A1L7WIP1_9HELO</name>
<keyword evidence="1" id="KW-0732">Signal</keyword>
<dbReference type="PROSITE" id="PS50213">
    <property type="entry name" value="FAS1"/>
    <property type="match status" value="2"/>
</dbReference>
<organism evidence="3 4">
    <name type="scientific">Phialocephala subalpina</name>
    <dbReference type="NCBI Taxonomy" id="576137"/>
    <lineage>
        <taxon>Eukaryota</taxon>
        <taxon>Fungi</taxon>
        <taxon>Dikarya</taxon>
        <taxon>Ascomycota</taxon>
        <taxon>Pezizomycotina</taxon>
        <taxon>Leotiomycetes</taxon>
        <taxon>Helotiales</taxon>
        <taxon>Mollisiaceae</taxon>
        <taxon>Phialocephala</taxon>
        <taxon>Phialocephala fortinii species complex</taxon>
    </lineage>
</organism>
<dbReference type="InterPro" id="IPR000782">
    <property type="entry name" value="FAS1_domain"/>
</dbReference>
<dbReference type="GO" id="GO:0016236">
    <property type="term" value="P:macroautophagy"/>
    <property type="evidence" value="ECO:0007669"/>
    <property type="project" value="TreeGrafter"/>
</dbReference>
<dbReference type="GO" id="GO:0000329">
    <property type="term" value="C:fungal-type vacuole membrane"/>
    <property type="evidence" value="ECO:0007669"/>
    <property type="project" value="TreeGrafter"/>
</dbReference>
<evidence type="ECO:0000256" key="1">
    <source>
        <dbReference type="SAM" id="SignalP"/>
    </source>
</evidence>
<dbReference type="EMBL" id="FJOG01000003">
    <property type="protein sequence ID" value="CZR52632.1"/>
    <property type="molecule type" value="Genomic_DNA"/>
</dbReference>
<dbReference type="OrthoDB" id="286301at2759"/>
<dbReference type="SMART" id="SM00554">
    <property type="entry name" value="FAS1"/>
    <property type="match status" value="2"/>
</dbReference>
<evidence type="ECO:0000259" key="2">
    <source>
        <dbReference type="PROSITE" id="PS50213"/>
    </source>
</evidence>
<accession>A0A1L7WIP1</accession>
<sequence>MLFPSLLSMATVALAAAETMTLSEVLNANNKTLSTLNSLLASQPALSAALASASPITILAPSNDAFSKLLSTSAGMAVSKDPSMVAALLEYHVLNGTFNSSAFTTTAQFVPSLLTNQTFTNVTGGQVVMGMLSGKTVKLMSGLKETSTVTTADVMFTGGVIHIIDTVLTIPLSPANSAVDSELTALAGALTTTSLVSAVDNLKDVTIFAPSNAAFQAIGSATSSLSTTQLSSILEYHIINGTVGYSTLLMTGLANETFPSLMGTELMVEATDKKVFVNSAQVTITDIIVANGVMHVINNVLNPSNSTAKANTAATTQAVAFAGASSASTVPFTSGISATTTAPSASTMTAGAEKAYGTMGVAAMIGMGVIAGAF</sequence>
<feature type="chain" id="PRO_5013313026" evidence="1">
    <location>
        <begin position="18"/>
        <end position="374"/>
    </location>
</feature>
<dbReference type="AlphaFoldDB" id="A0A1L7WIP1"/>
<dbReference type="Gene3D" id="2.30.180.10">
    <property type="entry name" value="FAS1 domain"/>
    <property type="match status" value="2"/>
</dbReference>
<dbReference type="SUPFAM" id="SSF82153">
    <property type="entry name" value="FAS1 domain"/>
    <property type="match status" value="2"/>
</dbReference>
<feature type="signal peptide" evidence="1">
    <location>
        <begin position="1"/>
        <end position="17"/>
    </location>
</feature>
<proteinExistence type="predicted"/>
<feature type="domain" description="FAS1" evidence="2">
    <location>
        <begin position="19"/>
        <end position="168"/>
    </location>
</feature>
<gene>
    <name evidence="3" type="ORF">PAC_02509</name>
</gene>
<dbReference type="InterPro" id="IPR050904">
    <property type="entry name" value="Adhesion/Biosynth-related"/>
</dbReference>
<evidence type="ECO:0000313" key="4">
    <source>
        <dbReference type="Proteomes" id="UP000184330"/>
    </source>
</evidence>
<keyword evidence="4" id="KW-1185">Reference proteome</keyword>
<dbReference type="STRING" id="576137.A0A1L7WIP1"/>
<evidence type="ECO:0000313" key="3">
    <source>
        <dbReference type="EMBL" id="CZR52632.1"/>
    </source>
</evidence>
<dbReference type="PANTHER" id="PTHR10900:SF77">
    <property type="entry name" value="FI19380P1"/>
    <property type="match status" value="1"/>
</dbReference>
<reference evidence="3 4" key="1">
    <citation type="submission" date="2016-03" db="EMBL/GenBank/DDBJ databases">
        <authorList>
            <person name="Ploux O."/>
        </authorList>
    </citation>
    <scope>NUCLEOTIDE SEQUENCE [LARGE SCALE GENOMIC DNA]</scope>
    <source>
        <strain evidence="3 4">UAMH 11012</strain>
    </source>
</reference>